<keyword evidence="5" id="KW-0653">Protein transport</keyword>
<dbReference type="InterPro" id="IPR036028">
    <property type="entry name" value="SH3-like_dom_sf"/>
</dbReference>
<evidence type="ECO:0000256" key="10">
    <source>
        <dbReference type="ARBA" id="ARBA00029693"/>
    </source>
</evidence>
<feature type="domain" description="SH3" evidence="15">
    <location>
        <begin position="233"/>
        <end position="296"/>
    </location>
</feature>
<dbReference type="PANTHER" id="PTHR19332:SF1">
    <property type="entry name" value="PEROXISOMAL MEMBRANE PROTEIN PEX13"/>
    <property type="match status" value="1"/>
</dbReference>
<comment type="caution">
    <text evidence="16">The sequence shown here is derived from an EMBL/GenBank/DDBJ whole genome shotgun (WGS) entry which is preliminary data.</text>
</comment>
<evidence type="ECO:0000256" key="3">
    <source>
        <dbReference type="ARBA" id="ARBA00022448"/>
    </source>
</evidence>
<keyword evidence="7" id="KW-0811">Translocation</keyword>
<feature type="region of interest" description="Disordered" evidence="14">
    <location>
        <begin position="301"/>
        <end position="338"/>
    </location>
</feature>
<evidence type="ECO:0000313" key="17">
    <source>
        <dbReference type="Proteomes" id="UP001519460"/>
    </source>
</evidence>
<keyword evidence="6" id="KW-1133">Transmembrane helix</keyword>
<dbReference type="AlphaFoldDB" id="A0ABD0LY01"/>
<dbReference type="PROSITE" id="PS50002">
    <property type="entry name" value="SH3"/>
    <property type="match status" value="1"/>
</dbReference>
<dbReference type="EMBL" id="JACVVK020000017">
    <property type="protein sequence ID" value="KAK7503968.1"/>
    <property type="molecule type" value="Genomic_DNA"/>
</dbReference>
<evidence type="ECO:0000256" key="9">
    <source>
        <dbReference type="ARBA" id="ARBA00023140"/>
    </source>
</evidence>
<dbReference type="Pfam" id="PF14604">
    <property type="entry name" value="SH3_9"/>
    <property type="match status" value="1"/>
</dbReference>
<dbReference type="Gene3D" id="2.30.30.40">
    <property type="entry name" value="SH3 Domains"/>
    <property type="match status" value="1"/>
</dbReference>
<dbReference type="SMART" id="SM00326">
    <property type="entry name" value="SH3"/>
    <property type="match status" value="1"/>
</dbReference>
<evidence type="ECO:0000313" key="16">
    <source>
        <dbReference type="EMBL" id="KAK7503968.1"/>
    </source>
</evidence>
<accession>A0ABD0LY01</accession>
<sequence>MAAPPKPWERAGVNQQSSTSVFENAMSSYGSYGTYGGMSSFGSPLGYGGMYSPYGGYGGYGSYGYNRFGTQGDPMGSTFARVAEENSRPAFQSIESIVQAVTSVSMMLDSSFQAVYSSFRAVIGVADNFSRLRSQLVQVFSALALIRTLRYIVRRFLELIRLRPSGEAEREWREAVAQAAGAIPVGGDGEPKKSSWPIFMFFGIILGGPWLIWKLISSFSNSSAEESWAKGEADHYVGQALYSFTGQGEEELSFSAGQQIILAPKELQPQVRGWLRGSVGGQKGLVPHNYVKVLGRRRGRQPAAASNTLANQSAIPSAPAQPLASGASPSTSSSQVDRLAPSFAQASASVADLDSVFSSSLQSSQTQTFGAEANMPVENQSSANLNASDILEKESGE</sequence>
<dbReference type="CDD" id="cd11864">
    <property type="entry name" value="SH3_PEX13_eumet"/>
    <property type="match status" value="1"/>
</dbReference>
<proteinExistence type="inferred from homology"/>
<comment type="subcellular location">
    <subcellularLocation>
        <location evidence="12">Peroxisome membrane</location>
    </subcellularLocation>
</comment>
<keyword evidence="8" id="KW-0472">Membrane</keyword>
<evidence type="ECO:0000259" key="15">
    <source>
        <dbReference type="PROSITE" id="PS50002"/>
    </source>
</evidence>
<keyword evidence="2 13" id="KW-0728">SH3 domain</keyword>
<name>A0ABD0LY01_9CAEN</name>
<dbReference type="InterPro" id="IPR007223">
    <property type="entry name" value="Peroxin-13_N"/>
</dbReference>
<keyword evidence="3" id="KW-0813">Transport</keyword>
<keyword evidence="4" id="KW-0812">Transmembrane</keyword>
<feature type="compositionally biased region" description="Low complexity" evidence="14">
    <location>
        <begin position="325"/>
        <end position="334"/>
    </location>
</feature>
<feature type="compositionally biased region" description="Polar residues" evidence="14">
    <location>
        <begin position="377"/>
        <end position="387"/>
    </location>
</feature>
<feature type="region of interest" description="Disordered" evidence="14">
    <location>
        <begin position="361"/>
        <end position="397"/>
    </location>
</feature>
<dbReference type="InterPro" id="IPR001452">
    <property type="entry name" value="SH3_domain"/>
</dbReference>
<evidence type="ECO:0000256" key="14">
    <source>
        <dbReference type="SAM" id="MobiDB-lite"/>
    </source>
</evidence>
<dbReference type="Pfam" id="PF04088">
    <property type="entry name" value="Peroxin-13_N"/>
    <property type="match status" value="1"/>
</dbReference>
<comment type="similarity">
    <text evidence="1">Belongs to the peroxin-13 family.</text>
</comment>
<gene>
    <name evidence="16" type="ORF">BaRGS_00004700</name>
</gene>
<evidence type="ECO:0000256" key="2">
    <source>
        <dbReference type="ARBA" id="ARBA00022443"/>
    </source>
</evidence>
<evidence type="ECO:0000256" key="12">
    <source>
        <dbReference type="ARBA" id="ARBA00046271"/>
    </source>
</evidence>
<dbReference type="SUPFAM" id="SSF50044">
    <property type="entry name" value="SH3-domain"/>
    <property type="match status" value="1"/>
</dbReference>
<dbReference type="GO" id="GO:0015031">
    <property type="term" value="P:protein transport"/>
    <property type="evidence" value="ECO:0007669"/>
    <property type="project" value="UniProtKB-KW"/>
</dbReference>
<keyword evidence="17" id="KW-1185">Reference proteome</keyword>
<organism evidence="16 17">
    <name type="scientific">Batillaria attramentaria</name>
    <dbReference type="NCBI Taxonomy" id="370345"/>
    <lineage>
        <taxon>Eukaryota</taxon>
        <taxon>Metazoa</taxon>
        <taxon>Spiralia</taxon>
        <taxon>Lophotrochozoa</taxon>
        <taxon>Mollusca</taxon>
        <taxon>Gastropoda</taxon>
        <taxon>Caenogastropoda</taxon>
        <taxon>Sorbeoconcha</taxon>
        <taxon>Cerithioidea</taxon>
        <taxon>Batillariidae</taxon>
        <taxon>Batillaria</taxon>
    </lineage>
</organism>
<evidence type="ECO:0000256" key="13">
    <source>
        <dbReference type="PROSITE-ProRule" id="PRU00192"/>
    </source>
</evidence>
<evidence type="ECO:0000256" key="6">
    <source>
        <dbReference type="ARBA" id="ARBA00022989"/>
    </source>
</evidence>
<protein>
    <recommendedName>
        <fullName evidence="11">Peroxisomal membrane protein PEX13</fullName>
    </recommendedName>
    <alternativeName>
        <fullName evidence="10">Peroxin-13</fullName>
    </alternativeName>
</protein>
<reference evidence="16 17" key="1">
    <citation type="journal article" date="2023" name="Sci. Data">
        <title>Genome assembly of the Korean intertidal mud-creeper Batillaria attramentaria.</title>
        <authorList>
            <person name="Patra A.K."/>
            <person name="Ho P.T."/>
            <person name="Jun S."/>
            <person name="Lee S.J."/>
            <person name="Kim Y."/>
            <person name="Won Y.J."/>
        </authorList>
    </citation>
    <scope>NUCLEOTIDE SEQUENCE [LARGE SCALE GENOMIC DNA]</scope>
    <source>
        <strain evidence="16">Wonlab-2016</strain>
    </source>
</reference>
<feature type="compositionally biased region" description="Polar residues" evidence="14">
    <location>
        <begin position="304"/>
        <end position="315"/>
    </location>
</feature>
<dbReference type="GO" id="GO:0005778">
    <property type="term" value="C:peroxisomal membrane"/>
    <property type="evidence" value="ECO:0007669"/>
    <property type="project" value="UniProtKB-SubCell"/>
</dbReference>
<dbReference type="InterPro" id="IPR035463">
    <property type="entry name" value="Pex13"/>
</dbReference>
<dbReference type="Proteomes" id="UP001519460">
    <property type="component" value="Unassembled WGS sequence"/>
</dbReference>
<evidence type="ECO:0000256" key="11">
    <source>
        <dbReference type="ARBA" id="ARBA00034535"/>
    </source>
</evidence>
<evidence type="ECO:0000256" key="4">
    <source>
        <dbReference type="ARBA" id="ARBA00022692"/>
    </source>
</evidence>
<evidence type="ECO:0000256" key="8">
    <source>
        <dbReference type="ARBA" id="ARBA00023136"/>
    </source>
</evidence>
<keyword evidence="9" id="KW-0576">Peroxisome</keyword>
<dbReference type="PANTHER" id="PTHR19332">
    <property type="entry name" value="PEROXISOMAL MEMBRANE PROTEIN PEX13"/>
    <property type="match status" value="1"/>
</dbReference>
<evidence type="ECO:0000256" key="1">
    <source>
        <dbReference type="ARBA" id="ARBA00006033"/>
    </source>
</evidence>
<evidence type="ECO:0000256" key="5">
    <source>
        <dbReference type="ARBA" id="ARBA00022927"/>
    </source>
</evidence>
<evidence type="ECO:0000256" key="7">
    <source>
        <dbReference type="ARBA" id="ARBA00023010"/>
    </source>
</evidence>